<evidence type="ECO:0000259" key="6">
    <source>
        <dbReference type="Pfam" id="PF04542"/>
    </source>
</evidence>
<dbReference type="GO" id="GO:0003899">
    <property type="term" value="F:DNA-directed RNA polymerase activity"/>
    <property type="evidence" value="ECO:0007669"/>
    <property type="project" value="InterPro"/>
</dbReference>
<accession>A0A0L7TFL6</accession>
<dbReference type="Gene3D" id="1.10.1740.10">
    <property type="match status" value="1"/>
</dbReference>
<dbReference type="InterPro" id="IPR013324">
    <property type="entry name" value="RNA_pol_sigma_r3/r4-like"/>
</dbReference>
<dbReference type="Gene3D" id="1.20.140.160">
    <property type="match status" value="1"/>
</dbReference>
<comment type="caution">
    <text evidence="9">The sequence shown here is derived from an EMBL/GenBank/DDBJ whole genome shotgun (WGS) entry which is preliminary data.</text>
</comment>
<keyword evidence="3" id="KW-0238">DNA-binding</keyword>
<keyword evidence="2" id="KW-0731">Sigma factor</keyword>
<reference evidence="10 11" key="1">
    <citation type="journal article" date="2015" name="Int. J. Syst. Evol. Microbiol.">
        <title>Erwinia iniecta sp. nov., isolated from Russian wheat aphids (Diuraphis noxia).</title>
        <authorList>
            <person name="Campillo T."/>
            <person name="Luna E."/>
            <person name="Portier P."/>
            <person name="Fischer-Le Saux M."/>
            <person name="Lapitan N."/>
            <person name="Tisserat N.A."/>
            <person name="Leach J.E."/>
        </authorList>
    </citation>
    <scope>NUCLEOTIDE SEQUENCE [LARGE SCALE GENOMIC DNA]</scope>
    <source>
        <strain evidence="8 11">B120</strain>
        <strain evidence="9 10">B149</strain>
    </source>
</reference>
<evidence type="ECO:0000313" key="11">
    <source>
        <dbReference type="Proteomes" id="UP000037088"/>
    </source>
</evidence>
<keyword evidence="11" id="KW-1185">Reference proteome</keyword>
<evidence type="ECO:0000256" key="1">
    <source>
        <dbReference type="ARBA" id="ARBA00023015"/>
    </source>
</evidence>
<dbReference type="RefSeq" id="WP_052899195.1">
    <property type="nucleotide sequence ID" value="NZ_JRXE01000012.1"/>
</dbReference>
<evidence type="ECO:0000259" key="7">
    <source>
        <dbReference type="Pfam" id="PF04545"/>
    </source>
</evidence>
<keyword evidence="9" id="KW-0969">Cilium</keyword>
<dbReference type="PANTHER" id="PTHR30385:SF7">
    <property type="entry name" value="RNA POLYMERASE SIGMA FACTOR FLIA"/>
    <property type="match status" value="1"/>
</dbReference>
<dbReference type="InterPro" id="IPR014284">
    <property type="entry name" value="RNA_pol_sigma-70_dom"/>
</dbReference>
<dbReference type="SUPFAM" id="SSF88659">
    <property type="entry name" value="Sigma3 and sigma4 domains of RNA polymerase sigma factors"/>
    <property type="match status" value="2"/>
</dbReference>
<dbReference type="PRINTS" id="PR00046">
    <property type="entry name" value="SIGMA70FCT"/>
</dbReference>
<evidence type="ECO:0000256" key="3">
    <source>
        <dbReference type="ARBA" id="ARBA00023125"/>
    </source>
</evidence>
<dbReference type="AlphaFoldDB" id="A0A0L7TFL6"/>
<dbReference type="EMBL" id="JRXE01000012">
    <property type="protein sequence ID" value="KOC90142.1"/>
    <property type="molecule type" value="Genomic_DNA"/>
</dbReference>
<dbReference type="InterPro" id="IPR013325">
    <property type="entry name" value="RNA_pol_sigma_r2"/>
</dbReference>
<dbReference type="Pfam" id="PF04545">
    <property type="entry name" value="Sigma70_r4"/>
    <property type="match status" value="1"/>
</dbReference>
<keyword evidence="9" id="KW-0282">Flagellum</keyword>
<dbReference type="NCBIfam" id="TIGR02479">
    <property type="entry name" value="FliA_WhiG"/>
    <property type="match status" value="1"/>
</dbReference>
<dbReference type="GO" id="GO:0016987">
    <property type="term" value="F:sigma factor activity"/>
    <property type="evidence" value="ECO:0007669"/>
    <property type="project" value="UniProtKB-KW"/>
</dbReference>
<dbReference type="SUPFAM" id="SSF88946">
    <property type="entry name" value="Sigma2 domain of RNA polymerase sigma factors"/>
    <property type="match status" value="1"/>
</dbReference>
<dbReference type="Proteomes" id="UP000037088">
    <property type="component" value="Unassembled WGS sequence"/>
</dbReference>
<evidence type="ECO:0000313" key="9">
    <source>
        <dbReference type="EMBL" id="KOC94138.1"/>
    </source>
</evidence>
<dbReference type="GO" id="GO:0006352">
    <property type="term" value="P:DNA-templated transcription initiation"/>
    <property type="evidence" value="ECO:0007669"/>
    <property type="project" value="InterPro"/>
</dbReference>
<dbReference type="Pfam" id="PF04542">
    <property type="entry name" value="Sigma70_r2"/>
    <property type="match status" value="1"/>
</dbReference>
<feature type="domain" description="RNA polymerase sigma-70 region 3" evidence="5">
    <location>
        <begin position="97"/>
        <end position="146"/>
    </location>
</feature>
<dbReference type="Proteomes" id="UP000036851">
    <property type="component" value="Unassembled WGS sequence"/>
</dbReference>
<dbReference type="InterPro" id="IPR007630">
    <property type="entry name" value="RNA_pol_sigma70_r4"/>
</dbReference>
<dbReference type="Pfam" id="PF04539">
    <property type="entry name" value="Sigma70_r3"/>
    <property type="match status" value="1"/>
</dbReference>
<dbReference type="STRING" id="1560201.NG42_10205"/>
<dbReference type="InterPro" id="IPR007624">
    <property type="entry name" value="RNA_pol_sigma70_r3"/>
</dbReference>
<evidence type="ECO:0000313" key="8">
    <source>
        <dbReference type="EMBL" id="KOC90142.1"/>
    </source>
</evidence>
<dbReference type="PATRIC" id="fig|1560201.3.peg.2172"/>
<dbReference type="OrthoDB" id="9799825at2"/>
<dbReference type="NCBIfam" id="NF005413">
    <property type="entry name" value="PRK06986.1"/>
    <property type="match status" value="1"/>
</dbReference>
<gene>
    <name evidence="8" type="ORF">NG42_10205</name>
    <name evidence="9" type="ORF">NG43_06750</name>
</gene>
<feature type="domain" description="RNA polymerase sigma-70 region 4" evidence="7">
    <location>
        <begin position="178"/>
        <end position="226"/>
    </location>
</feature>
<dbReference type="InterPro" id="IPR007627">
    <property type="entry name" value="RNA_pol_sigma70_r2"/>
</dbReference>
<proteinExistence type="predicted"/>
<dbReference type="EMBL" id="JRXF01000008">
    <property type="protein sequence ID" value="KOC94138.1"/>
    <property type="molecule type" value="Genomic_DNA"/>
</dbReference>
<dbReference type="InterPro" id="IPR000943">
    <property type="entry name" value="RNA_pol_sigma70"/>
</dbReference>
<organism evidence="9 10">
    <name type="scientific">Winslowiella iniecta</name>
    <dbReference type="NCBI Taxonomy" id="1560201"/>
    <lineage>
        <taxon>Bacteria</taxon>
        <taxon>Pseudomonadati</taxon>
        <taxon>Pseudomonadota</taxon>
        <taxon>Gammaproteobacteria</taxon>
        <taxon>Enterobacterales</taxon>
        <taxon>Erwiniaceae</taxon>
        <taxon>Winslowiella</taxon>
    </lineage>
</organism>
<dbReference type="NCBIfam" id="TIGR02937">
    <property type="entry name" value="sigma70-ECF"/>
    <property type="match status" value="1"/>
</dbReference>
<evidence type="ECO:0000256" key="4">
    <source>
        <dbReference type="ARBA" id="ARBA00023163"/>
    </source>
</evidence>
<dbReference type="NCBIfam" id="NF009091">
    <property type="entry name" value="PRK12427.1"/>
    <property type="match status" value="1"/>
</dbReference>
<dbReference type="PANTHER" id="PTHR30385">
    <property type="entry name" value="SIGMA FACTOR F FLAGELLAR"/>
    <property type="match status" value="1"/>
</dbReference>
<dbReference type="GO" id="GO:0003677">
    <property type="term" value="F:DNA binding"/>
    <property type="evidence" value="ECO:0007669"/>
    <property type="project" value="UniProtKB-KW"/>
</dbReference>
<name>A0A0L7TFL6_9GAMM</name>
<dbReference type="InterPro" id="IPR012845">
    <property type="entry name" value="RNA_pol_sigma_FliA_WhiG"/>
</dbReference>
<evidence type="ECO:0000259" key="5">
    <source>
        <dbReference type="Pfam" id="PF04539"/>
    </source>
</evidence>
<feature type="domain" description="RNA polymerase sigma-70 region 2" evidence="6">
    <location>
        <begin position="20"/>
        <end position="90"/>
    </location>
</feature>
<keyword evidence="9" id="KW-0966">Cell projection</keyword>
<sequence length="232" mass="26816">MSVMTESTILTAAEESHYLQQWLPLVKRVVRQLATQADSVMDRDDLEQVALIGLLESLRRYGRPDAQFAGYALQRVRGAVLDQLRLHDWRPRRLRQKTHKINDAVRDLTRKLGHQPGDEEVRNHLGLSSKTFQEYLMLENASSMESYDDLLSIDGLGTALHGRVMEEEIDIQRTLKLALSSLDNRERIILTLYYNKEMSLREIALILELTEARICQLNKKISEKIKAFFPVK</sequence>
<evidence type="ECO:0000313" key="10">
    <source>
        <dbReference type="Proteomes" id="UP000036851"/>
    </source>
</evidence>
<evidence type="ECO:0000256" key="2">
    <source>
        <dbReference type="ARBA" id="ARBA00023082"/>
    </source>
</evidence>
<keyword evidence="1" id="KW-0805">Transcription regulation</keyword>
<protein>
    <submittedName>
        <fullName evidence="9">Flagellar biosynthesis sigma factor</fullName>
    </submittedName>
</protein>
<keyword evidence="4" id="KW-0804">Transcription</keyword>